<proteinExistence type="predicted"/>
<evidence type="ECO:0000313" key="2">
    <source>
        <dbReference type="Proteomes" id="UP000735302"/>
    </source>
</evidence>
<keyword evidence="2" id="KW-1185">Reference proteome</keyword>
<sequence length="173" mass="19347">MGTQLWLRHVLVTQVQFMGGFLSTSWSRTCTAISRERDELLALVDVAERLKYEQGKSRIAEDEYGSFSSSELAVLGACKCRLSSPEPCGCAHAAANLRKEVAKLRDEGEWLQQRWEECSLTVDAYRSAFEEQLCKSRKLSQCLSQIATLSSRSAKAKAAIKWLIQVMNDGGYS</sequence>
<comment type="caution">
    <text evidence="1">The sequence shown here is derived from an EMBL/GenBank/DDBJ whole genome shotgun (WGS) entry which is preliminary data.</text>
</comment>
<dbReference type="GO" id="GO:2000146">
    <property type="term" value="P:negative regulation of cell motility"/>
    <property type="evidence" value="ECO:0007669"/>
    <property type="project" value="TreeGrafter"/>
</dbReference>
<dbReference type="InterPro" id="IPR034608">
    <property type="entry name" value="CCDC125"/>
</dbReference>
<evidence type="ECO:0000313" key="1">
    <source>
        <dbReference type="EMBL" id="GFO36265.1"/>
    </source>
</evidence>
<protein>
    <submittedName>
        <fullName evidence="1">Coiled-coil domain-containing protein 125</fullName>
    </submittedName>
</protein>
<reference evidence="1 2" key="1">
    <citation type="journal article" date="2021" name="Elife">
        <title>Chloroplast acquisition without the gene transfer in kleptoplastic sea slugs, Plakobranchus ocellatus.</title>
        <authorList>
            <person name="Maeda T."/>
            <person name="Takahashi S."/>
            <person name="Yoshida T."/>
            <person name="Shimamura S."/>
            <person name="Takaki Y."/>
            <person name="Nagai Y."/>
            <person name="Toyoda A."/>
            <person name="Suzuki Y."/>
            <person name="Arimoto A."/>
            <person name="Ishii H."/>
            <person name="Satoh N."/>
            <person name="Nishiyama T."/>
            <person name="Hasebe M."/>
            <person name="Maruyama T."/>
            <person name="Minagawa J."/>
            <person name="Obokata J."/>
            <person name="Shigenobu S."/>
        </authorList>
    </citation>
    <scope>NUCLEOTIDE SEQUENCE [LARGE SCALE GENOMIC DNA]</scope>
</reference>
<name>A0AAV4CWK8_9GAST</name>
<dbReference type="AlphaFoldDB" id="A0AAV4CWK8"/>
<dbReference type="EMBL" id="BLXT01007044">
    <property type="protein sequence ID" value="GFO36265.1"/>
    <property type="molecule type" value="Genomic_DNA"/>
</dbReference>
<accession>A0AAV4CWK8</accession>
<dbReference type="Proteomes" id="UP000735302">
    <property type="component" value="Unassembled WGS sequence"/>
</dbReference>
<gene>
    <name evidence="1" type="ORF">PoB_006277000</name>
</gene>
<dbReference type="GO" id="GO:0005737">
    <property type="term" value="C:cytoplasm"/>
    <property type="evidence" value="ECO:0007669"/>
    <property type="project" value="TreeGrafter"/>
</dbReference>
<dbReference type="GO" id="GO:0035024">
    <property type="term" value="P:negative regulation of Rho protein signal transduction"/>
    <property type="evidence" value="ECO:0007669"/>
    <property type="project" value="TreeGrafter"/>
</dbReference>
<dbReference type="PANTHER" id="PTHR28616">
    <property type="entry name" value="COILED-COIL DOMAIN-CONTAINING PROTEIN 125"/>
    <property type="match status" value="1"/>
</dbReference>
<organism evidence="1 2">
    <name type="scientific">Plakobranchus ocellatus</name>
    <dbReference type="NCBI Taxonomy" id="259542"/>
    <lineage>
        <taxon>Eukaryota</taxon>
        <taxon>Metazoa</taxon>
        <taxon>Spiralia</taxon>
        <taxon>Lophotrochozoa</taxon>
        <taxon>Mollusca</taxon>
        <taxon>Gastropoda</taxon>
        <taxon>Heterobranchia</taxon>
        <taxon>Euthyneura</taxon>
        <taxon>Panpulmonata</taxon>
        <taxon>Sacoglossa</taxon>
        <taxon>Placobranchoidea</taxon>
        <taxon>Plakobranchidae</taxon>
        <taxon>Plakobranchus</taxon>
    </lineage>
</organism>
<dbReference type="PANTHER" id="PTHR28616:SF1">
    <property type="entry name" value="COILED-COIL DOMAIN-CONTAINING PROTEIN 125"/>
    <property type="match status" value="1"/>
</dbReference>